<name>T1JV85_TETUR</name>
<dbReference type="Proteomes" id="UP000015104">
    <property type="component" value="Unassembled WGS sequence"/>
</dbReference>
<reference evidence="1" key="2">
    <citation type="submission" date="2015-06" db="UniProtKB">
        <authorList>
            <consortium name="EnsemblMetazoa"/>
        </authorList>
    </citation>
    <scope>IDENTIFICATION</scope>
</reference>
<proteinExistence type="predicted"/>
<accession>T1JV85</accession>
<dbReference type="HOGENOM" id="CLU_2888617_0_0_1"/>
<evidence type="ECO:0000313" key="1">
    <source>
        <dbReference type="EnsemblMetazoa" id="tetur02g03690.1"/>
    </source>
</evidence>
<dbReference type="AlphaFoldDB" id="T1JV85"/>
<dbReference type="EMBL" id="CAEY01000792">
    <property type="status" value="NOT_ANNOTATED_CDS"/>
    <property type="molecule type" value="Genomic_DNA"/>
</dbReference>
<sequence length="63" mass="6681">MPSVIQGSRHEGIIFKAGTEGDGYKLLGPSGLNPINKILATKSSADSEILNYLYFKSPILSAA</sequence>
<reference evidence="2" key="1">
    <citation type="submission" date="2011-08" db="EMBL/GenBank/DDBJ databases">
        <authorList>
            <person name="Rombauts S."/>
        </authorList>
    </citation>
    <scope>NUCLEOTIDE SEQUENCE</scope>
    <source>
        <strain evidence="2">London</strain>
    </source>
</reference>
<dbReference type="EnsemblMetazoa" id="tetur02g03690.1">
    <property type="protein sequence ID" value="tetur02g03690.1"/>
    <property type="gene ID" value="tetur02g03690"/>
</dbReference>
<organism evidence="1 2">
    <name type="scientific">Tetranychus urticae</name>
    <name type="common">Two-spotted spider mite</name>
    <dbReference type="NCBI Taxonomy" id="32264"/>
    <lineage>
        <taxon>Eukaryota</taxon>
        <taxon>Metazoa</taxon>
        <taxon>Ecdysozoa</taxon>
        <taxon>Arthropoda</taxon>
        <taxon>Chelicerata</taxon>
        <taxon>Arachnida</taxon>
        <taxon>Acari</taxon>
        <taxon>Acariformes</taxon>
        <taxon>Trombidiformes</taxon>
        <taxon>Prostigmata</taxon>
        <taxon>Eleutherengona</taxon>
        <taxon>Raphignathae</taxon>
        <taxon>Tetranychoidea</taxon>
        <taxon>Tetranychidae</taxon>
        <taxon>Tetranychus</taxon>
    </lineage>
</organism>
<keyword evidence="2" id="KW-1185">Reference proteome</keyword>
<evidence type="ECO:0000313" key="2">
    <source>
        <dbReference type="Proteomes" id="UP000015104"/>
    </source>
</evidence>
<protein>
    <submittedName>
        <fullName evidence="1">Uncharacterized protein</fullName>
    </submittedName>
</protein>